<dbReference type="EMBL" id="FOIF01000034">
    <property type="protein sequence ID" value="SET03273.1"/>
    <property type="molecule type" value="Genomic_DNA"/>
</dbReference>
<accession>A0A1I0BA28</accession>
<gene>
    <name evidence="2" type="ORF">SAMN03080614_103418</name>
</gene>
<dbReference type="RefSeq" id="WP_143055915.1">
    <property type="nucleotide sequence ID" value="NZ_FOIF01000034.1"/>
</dbReference>
<dbReference type="STRING" id="1120990.SAMN03080614_103418"/>
<evidence type="ECO:0000256" key="1">
    <source>
        <dbReference type="SAM" id="Phobius"/>
    </source>
</evidence>
<proteinExistence type="predicted"/>
<reference evidence="3" key="1">
    <citation type="submission" date="2016-10" db="EMBL/GenBank/DDBJ databases">
        <authorList>
            <person name="Varghese N."/>
            <person name="Submissions S."/>
        </authorList>
    </citation>
    <scope>NUCLEOTIDE SEQUENCE [LARGE SCALE GENOMIC DNA]</scope>
    <source>
        <strain evidence="3">DSM 13577</strain>
    </source>
</reference>
<keyword evidence="1" id="KW-1133">Transmembrane helix</keyword>
<feature type="transmembrane region" description="Helical" evidence="1">
    <location>
        <begin position="44"/>
        <end position="63"/>
    </location>
</feature>
<dbReference type="AlphaFoldDB" id="A0A1I0BA28"/>
<feature type="transmembrane region" description="Helical" evidence="1">
    <location>
        <begin position="21"/>
        <end position="38"/>
    </location>
</feature>
<keyword evidence="1" id="KW-0472">Membrane</keyword>
<organism evidence="2 3">
    <name type="scientific">Anaerobranca gottschalkii DSM 13577</name>
    <dbReference type="NCBI Taxonomy" id="1120990"/>
    <lineage>
        <taxon>Bacteria</taxon>
        <taxon>Bacillati</taxon>
        <taxon>Bacillota</taxon>
        <taxon>Clostridia</taxon>
        <taxon>Eubacteriales</taxon>
        <taxon>Proteinivoracaceae</taxon>
        <taxon>Anaerobranca</taxon>
    </lineage>
</organism>
<protein>
    <submittedName>
        <fullName evidence="2">Uncharacterized protein</fullName>
    </submittedName>
</protein>
<sequence length="107" mass="11243">MMYLDGGKVSSRVYYNRTGYMSLYGIAAAFGFNSVYGATITAGAAASGLGLPLAMFTGVTAGYQAYMASQFASAGSQAEIYFSRHGKYRVTITSLFGVITGVKAERG</sequence>
<name>A0A1I0BA28_9FIRM</name>
<keyword evidence="3" id="KW-1185">Reference proteome</keyword>
<dbReference type="Proteomes" id="UP000243819">
    <property type="component" value="Unassembled WGS sequence"/>
</dbReference>
<evidence type="ECO:0000313" key="2">
    <source>
        <dbReference type="EMBL" id="SET03273.1"/>
    </source>
</evidence>
<keyword evidence="1" id="KW-0812">Transmembrane</keyword>
<evidence type="ECO:0000313" key="3">
    <source>
        <dbReference type="Proteomes" id="UP000243819"/>
    </source>
</evidence>